<dbReference type="GO" id="GO:0034605">
    <property type="term" value="P:cellular response to heat"/>
    <property type="evidence" value="ECO:0007669"/>
    <property type="project" value="TreeGrafter"/>
</dbReference>
<proteinExistence type="inferred from homology"/>
<evidence type="ECO:0000256" key="7">
    <source>
        <dbReference type="SAM" id="Phobius"/>
    </source>
</evidence>
<dbReference type="PANTHER" id="PTHR43670">
    <property type="entry name" value="HEAT SHOCK PROTEIN 26"/>
    <property type="match status" value="1"/>
</dbReference>
<evidence type="ECO:0000256" key="5">
    <source>
        <dbReference type="RuleBase" id="RU003616"/>
    </source>
</evidence>
<feature type="compositionally biased region" description="Pro residues" evidence="6">
    <location>
        <begin position="99"/>
        <end position="118"/>
    </location>
</feature>
<evidence type="ECO:0000256" key="4">
    <source>
        <dbReference type="PROSITE-ProRule" id="PRU00285"/>
    </source>
</evidence>
<keyword evidence="7" id="KW-0812">Transmembrane</keyword>
<dbReference type="PROSITE" id="PS01031">
    <property type="entry name" value="SHSP"/>
    <property type="match status" value="1"/>
</dbReference>
<feature type="domain" description="SHSP" evidence="8">
    <location>
        <begin position="4"/>
        <end position="108"/>
    </location>
</feature>
<protein>
    <recommendedName>
        <fullName evidence="8">SHSP domain-containing protein</fullName>
    </recommendedName>
</protein>
<dbReference type="Pfam" id="PF00011">
    <property type="entry name" value="HSP20"/>
    <property type="match status" value="1"/>
</dbReference>
<dbReference type="Proteomes" id="UP001293593">
    <property type="component" value="Unassembled WGS sequence"/>
</dbReference>
<comment type="subcellular location">
    <subcellularLocation>
        <location evidence="1">Cell membrane</location>
        <topology evidence="1">Single-pass membrane protein</topology>
    </subcellularLocation>
</comment>
<name>A0AAE1MUV5_9FABA</name>
<gene>
    <name evidence="9" type="ORF">QN277_018958</name>
</gene>
<evidence type="ECO:0000256" key="6">
    <source>
        <dbReference type="SAM" id="MobiDB-lite"/>
    </source>
</evidence>
<dbReference type="PANTHER" id="PTHR43670:SF73">
    <property type="entry name" value="INACTIVE PROTEIN RESTRICTED TEV MOVEMENT 2-LIKE"/>
    <property type="match status" value="1"/>
</dbReference>
<dbReference type="Gene3D" id="2.60.40.790">
    <property type="match status" value="1"/>
</dbReference>
<dbReference type="AlphaFoldDB" id="A0AAE1MUV5"/>
<keyword evidence="7" id="KW-0472">Membrane</keyword>
<feature type="compositionally biased region" description="Pro residues" evidence="6">
    <location>
        <begin position="125"/>
        <end position="136"/>
    </location>
</feature>
<evidence type="ECO:0000313" key="10">
    <source>
        <dbReference type="Proteomes" id="UP001293593"/>
    </source>
</evidence>
<comment type="caution">
    <text evidence="9">The sequence shown here is derived from an EMBL/GenBank/DDBJ whole genome shotgun (WGS) entry which is preliminary data.</text>
</comment>
<keyword evidence="2" id="KW-1003">Cell membrane</keyword>
<accession>A0AAE1MUV5</accession>
<organism evidence="9 10">
    <name type="scientific">Acacia crassicarpa</name>
    <name type="common">northern wattle</name>
    <dbReference type="NCBI Taxonomy" id="499986"/>
    <lineage>
        <taxon>Eukaryota</taxon>
        <taxon>Viridiplantae</taxon>
        <taxon>Streptophyta</taxon>
        <taxon>Embryophyta</taxon>
        <taxon>Tracheophyta</taxon>
        <taxon>Spermatophyta</taxon>
        <taxon>Magnoliopsida</taxon>
        <taxon>eudicotyledons</taxon>
        <taxon>Gunneridae</taxon>
        <taxon>Pentapetalae</taxon>
        <taxon>rosids</taxon>
        <taxon>fabids</taxon>
        <taxon>Fabales</taxon>
        <taxon>Fabaceae</taxon>
        <taxon>Caesalpinioideae</taxon>
        <taxon>mimosoid clade</taxon>
        <taxon>Acacieae</taxon>
        <taxon>Acacia</taxon>
    </lineage>
</organism>
<evidence type="ECO:0000256" key="2">
    <source>
        <dbReference type="ARBA" id="ARBA00022475"/>
    </source>
</evidence>
<dbReference type="GO" id="GO:0006952">
    <property type="term" value="P:defense response"/>
    <property type="evidence" value="ECO:0007669"/>
    <property type="project" value="UniProtKB-KW"/>
</dbReference>
<keyword evidence="7" id="KW-1133">Transmembrane helix</keyword>
<evidence type="ECO:0000256" key="1">
    <source>
        <dbReference type="ARBA" id="ARBA00004162"/>
    </source>
</evidence>
<dbReference type="SUPFAM" id="SSF49764">
    <property type="entry name" value="HSP20-like chaperones"/>
    <property type="match status" value="1"/>
</dbReference>
<dbReference type="InterPro" id="IPR008978">
    <property type="entry name" value="HSP20-like_chaperone"/>
</dbReference>
<feature type="compositionally biased region" description="Basic and acidic residues" evidence="6">
    <location>
        <begin position="137"/>
        <end position="201"/>
    </location>
</feature>
<keyword evidence="3" id="KW-0611">Plant defense</keyword>
<dbReference type="GO" id="GO:0005886">
    <property type="term" value="C:plasma membrane"/>
    <property type="evidence" value="ECO:0007669"/>
    <property type="project" value="UniProtKB-SubCell"/>
</dbReference>
<dbReference type="CDD" id="cd06464">
    <property type="entry name" value="ACD_sHsps-like"/>
    <property type="match status" value="1"/>
</dbReference>
<feature type="region of interest" description="Disordered" evidence="6">
    <location>
        <begin position="99"/>
        <end position="217"/>
    </location>
</feature>
<dbReference type="EMBL" id="JAWXYG010000004">
    <property type="protein sequence ID" value="KAK4275948.1"/>
    <property type="molecule type" value="Genomic_DNA"/>
</dbReference>
<evidence type="ECO:0000256" key="3">
    <source>
        <dbReference type="ARBA" id="ARBA00022821"/>
    </source>
</evidence>
<comment type="similarity">
    <text evidence="4 5">Belongs to the small heat shock protein (HSP20) family.</text>
</comment>
<sequence length="269" mass="30499">MAQNRVYEDFQPLHDWARDERSDTLILPLEGFSRSQLKVQISSTRKIRVSGERQIEGNKWRRFFLEFPVPQDSDTNDIGAKFERGTLYVRFPKLITPVVMPPPPSRPPTQQPPPPPSRPLMQQAPPSPPPPPPPPAAREELKAEEAIETKPETKKDETKVEQEKEPTKEYKKEDISEGNKEEKAKAPETTEDRKKQAEKSRRAPISEGLGSMQGQDYKDASTGFVGELKKYENVINMLVVVFVVLLLGLYLKHLVVSYFGGSGNSHQEL</sequence>
<feature type="transmembrane region" description="Helical" evidence="7">
    <location>
        <begin position="234"/>
        <end position="251"/>
    </location>
</feature>
<evidence type="ECO:0000313" key="9">
    <source>
        <dbReference type="EMBL" id="KAK4275948.1"/>
    </source>
</evidence>
<evidence type="ECO:0000259" key="8">
    <source>
        <dbReference type="PROSITE" id="PS01031"/>
    </source>
</evidence>
<reference evidence="9" key="1">
    <citation type="submission" date="2023-10" db="EMBL/GenBank/DDBJ databases">
        <title>Chromosome-level genome of the transformable northern wattle, Acacia crassicarpa.</title>
        <authorList>
            <person name="Massaro I."/>
            <person name="Sinha N.R."/>
            <person name="Poethig S."/>
            <person name="Leichty A.R."/>
        </authorList>
    </citation>
    <scope>NUCLEOTIDE SEQUENCE</scope>
    <source>
        <strain evidence="9">Acra3RX</strain>
        <tissue evidence="9">Leaf</tissue>
    </source>
</reference>
<dbReference type="InterPro" id="IPR002068">
    <property type="entry name" value="A-crystallin/Hsp20_dom"/>
</dbReference>
<keyword evidence="10" id="KW-1185">Reference proteome</keyword>